<dbReference type="GO" id="GO:0005730">
    <property type="term" value="C:nucleolus"/>
    <property type="evidence" value="ECO:0007669"/>
    <property type="project" value="TreeGrafter"/>
</dbReference>
<feature type="domain" description="PAP-associated" evidence="8">
    <location>
        <begin position="244"/>
        <end position="304"/>
    </location>
</feature>
<dbReference type="CDD" id="cd05402">
    <property type="entry name" value="NT_PAP_TUTase"/>
    <property type="match status" value="1"/>
</dbReference>
<feature type="compositionally biased region" description="Basic residues" evidence="7">
    <location>
        <begin position="870"/>
        <end position="880"/>
    </location>
</feature>
<feature type="region of interest" description="Disordered" evidence="7">
    <location>
        <begin position="856"/>
        <end position="894"/>
    </location>
</feature>
<dbReference type="SUPFAM" id="SSF81631">
    <property type="entry name" value="PAP/OAS1 substrate-binding domain"/>
    <property type="match status" value="1"/>
</dbReference>
<dbReference type="EC" id="2.7.7.19" evidence="3"/>
<dbReference type="Pfam" id="PF22600">
    <property type="entry name" value="MTPAP-like_central"/>
    <property type="match status" value="1"/>
</dbReference>
<feature type="domain" description="Poly(A) RNA polymerase mitochondrial-like central palm" evidence="9">
    <location>
        <begin position="56"/>
        <end position="185"/>
    </location>
</feature>
<keyword evidence="4" id="KW-0808">Transferase</keyword>
<comment type="cofactor">
    <cofactor evidence="1">
        <name>Mn(2+)</name>
        <dbReference type="ChEBI" id="CHEBI:29035"/>
    </cofactor>
</comment>
<evidence type="ECO:0000313" key="11">
    <source>
        <dbReference type="Proteomes" id="UP000784294"/>
    </source>
</evidence>
<dbReference type="FunFam" id="1.10.1410.10:FF:000003">
    <property type="entry name" value="non-canonical poly(A) RNA polymerase PAPD7"/>
    <property type="match status" value="1"/>
</dbReference>
<keyword evidence="11" id="KW-1185">Reference proteome</keyword>
<dbReference type="GO" id="GO:1990817">
    <property type="term" value="F:poly(A) RNA polymerase activity"/>
    <property type="evidence" value="ECO:0007669"/>
    <property type="project" value="UniProtKB-EC"/>
</dbReference>
<dbReference type="FunFam" id="3.30.460.10:FF:000006">
    <property type="entry name" value="non-canonical poly(A) RNA polymerase PAPD5"/>
    <property type="match status" value="1"/>
</dbReference>
<evidence type="ECO:0000256" key="5">
    <source>
        <dbReference type="ARBA" id="ARBA00022723"/>
    </source>
</evidence>
<dbReference type="GO" id="GO:0046872">
    <property type="term" value="F:metal ion binding"/>
    <property type="evidence" value="ECO:0007669"/>
    <property type="project" value="UniProtKB-KW"/>
</dbReference>
<comment type="similarity">
    <text evidence="2">Belongs to the DNA polymerase type-B-like family.</text>
</comment>
<evidence type="ECO:0000256" key="3">
    <source>
        <dbReference type="ARBA" id="ARBA00012388"/>
    </source>
</evidence>
<dbReference type="OrthoDB" id="273917at2759"/>
<evidence type="ECO:0000256" key="1">
    <source>
        <dbReference type="ARBA" id="ARBA00001936"/>
    </source>
</evidence>
<evidence type="ECO:0000313" key="10">
    <source>
        <dbReference type="EMBL" id="VEL12169.1"/>
    </source>
</evidence>
<dbReference type="PANTHER" id="PTHR23092">
    <property type="entry name" value="POLY(A) RNA POLYMERASE"/>
    <property type="match status" value="1"/>
</dbReference>
<dbReference type="Gene3D" id="1.10.1410.10">
    <property type="match status" value="1"/>
</dbReference>
<dbReference type="InterPro" id="IPR002058">
    <property type="entry name" value="PAP_assoc"/>
</dbReference>
<evidence type="ECO:0000256" key="7">
    <source>
        <dbReference type="SAM" id="MobiDB-lite"/>
    </source>
</evidence>
<sequence>MNDAAIRNTPYQIGLFDPAHVNRQSPGTTLSSDSVIRCDPPWKPTNTHYEYGIIGLHKEIKDFYSYISPTLEEQTVRELVVLKVKGVIHGLWPDCQVDVFGSFSTGLYLPTSDIDMVIFGRWEALPLYTLERRLLESGLTSDIKVLDKATVPIVKMTDKDTEVRVDISFNMANSVRAVDLIKRYVRTYPCLPYLVFALKQFLLQRDLNEVWTGGLSSYALILMSVRFLQASDSVRPNITYEHINLGSLLVEFFELYGRKFNYETTAIRVLDGGVYVRKEFLYPNMSLSSRPSILCIEDPLCPTNDVGRRSYAMFQVRRAFEHAYIALSSALLPHYFNQMSHQTALSRIINISRHVIEKRQRIADYANRLRTSLQSSMAIPVALLPHISGTFAGVSGQPSPSSSQFASSPAISNTRNPISWSDLPFLSTGVVSTSSNLNGLVTTSTSTPTSDAPSITFCHPLTYPTIFAPQVPFSRLPSIGSNMPGTQLFLVGGSVSSNSTRGEASNRLNAHPVALNLSSTPSMSTVDDTPQGLSRPIHSRQLVQQMHSFTANLEHQPLLAAIFNHLPSGSPYSSSARAVTPFGFGFPSHSSVLPVPSILPRNATSLYALLPLVQPFSSIQSDNSSVNSDSPLMFKMNDQVSSAASPILLHALAVPVAGLPGPPIMDSRVSQQPIQQKDSVLIADSFDKDNPVPQNAISGTYRSDISTISKARGHSADPNTLETSGLNLLWKEDGIRRMTDTRKLGLIDSSLRRVNSEKSFCLSQSGVQEVDFAGRIVDLSSLDLSPVACRDEHSSNTSTVSSGSNQSSLYSMDADVNDEFRLDDYSVSHAEVGALIAQVNTEDTCQKPSNTFSFPQNNIEFVSKGSHSPKPTRRTLRRPHQSPLSSQPRSEDPLSCKITHEMTPALAVVDLASDNSKVLAEGASTSVSAKYVDTPKSNGSSVNHAVKTLSDQSAILIPLHQSVSRRRNQPHRFFGH</sequence>
<dbReference type="SUPFAM" id="SSF81301">
    <property type="entry name" value="Nucleotidyltransferase"/>
    <property type="match status" value="1"/>
</dbReference>
<comment type="caution">
    <text evidence="10">The sequence shown here is derived from an EMBL/GenBank/DDBJ whole genome shotgun (WGS) entry which is preliminary data.</text>
</comment>
<dbReference type="GO" id="GO:0031499">
    <property type="term" value="C:TRAMP complex"/>
    <property type="evidence" value="ECO:0007669"/>
    <property type="project" value="TreeGrafter"/>
</dbReference>
<evidence type="ECO:0000256" key="6">
    <source>
        <dbReference type="ARBA" id="ARBA00022842"/>
    </source>
</evidence>
<dbReference type="Proteomes" id="UP000784294">
    <property type="component" value="Unassembled WGS sequence"/>
</dbReference>
<reference evidence="10" key="1">
    <citation type="submission" date="2018-11" db="EMBL/GenBank/DDBJ databases">
        <authorList>
            <consortium name="Pathogen Informatics"/>
        </authorList>
    </citation>
    <scope>NUCLEOTIDE SEQUENCE</scope>
</reference>
<dbReference type="InterPro" id="IPR043519">
    <property type="entry name" value="NT_sf"/>
</dbReference>
<evidence type="ECO:0000256" key="4">
    <source>
        <dbReference type="ARBA" id="ARBA00022679"/>
    </source>
</evidence>
<keyword evidence="6" id="KW-0460">Magnesium</keyword>
<evidence type="ECO:0000259" key="9">
    <source>
        <dbReference type="Pfam" id="PF22600"/>
    </source>
</evidence>
<protein>
    <recommendedName>
        <fullName evidence="3">polynucleotide adenylyltransferase</fullName>
        <ecNumber evidence="3">2.7.7.19</ecNumber>
    </recommendedName>
</protein>
<dbReference type="GO" id="GO:0003729">
    <property type="term" value="F:mRNA binding"/>
    <property type="evidence" value="ECO:0007669"/>
    <property type="project" value="TreeGrafter"/>
</dbReference>
<evidence type="ECO:0000259" key="8">
    <source>
        <dbReference type="Pfam" id="PF03828"/>
    </source>
</evidence>
<dbReference type="InterPro" id="IPR054708">
    <property type="entry name" value="MTPAP-like_central"/>
</dbReference>
<dbReference type="InterPro" id="IPR045862">
    <property type="entry name" value="Trf4-like"/>
</dbReference>
<gene>
    <name evidence="10" type="ORF">PXEA_LOCUS5609</name>
</gene>
<feature type="compositionally biased region" description="Low complexity" evidence="7">
    <location>
        <begin position="795"/>
        <end position="808"/>
    </location>
</feature>
<dbReference type="Gene3D" id="3.30.460.10">
    <property type="entry name" value="Beta Polymerase, domain 2"/>
    <property type="match status" value="1"/>
</dbReference>
<evidence type="ECO:0000256" key="2">
    <source>
        <dbReference type="ARBA" id="ARBA00008593"/>
    </source>
</evidence>
<name>A0A3S4ZUC1_9PLAT</name>
<dbReference type="PANTHER" id="PTHR23092:SF15">
    <property type="entry name" value="INACTIVE NON-CANONICAL POLY(A) RNA POLYMERASE PROTEIN TRF4-2-RELATED"/>
    <property type="match status" value="1"/>
</dbReference>
<organism evidence="10 11">
    <name type="scientific">Protopolystoma xenopodis</name>
    <dbReference type="NCBI Taxonomy" id="117903"/>
    <lineage>
        <taxon>Eukaryota</taxon>
        <taxon>Metazoa</taxon>
        <taxon>Spiralia</taxon>
        <taxon>Lophotrochozoa</taxon>
        <taxon>Platyhelminthes</taxon>
        <taxon>Monogenea</taxon>
        <taxon>Polyopisthocotylea</taxon>
        <taxon>Polystomatidea</taxon>
        <taxon>Polystomatidae</taxon>
        <taxon>Protopolystoma</taxon>
    </lineage>
</organism>
<dbReference type="GO" id="GO:0031123">
    <property type="term" value="P:RNA 3'-end processing"/>
    <property type="evidence" value="ECO:0007669"/>
    <property type="project" value="TreeGrafter"/>
</dbReference>
<dbReference type="Pfam" id="PF03828">
    <property type="entry name" value="PAP_assoc"/>
    <property type="match status" value="1"/>
</dbReference>
<dbReference type="GO" id="GO:0043634">
    <property type="term" value="P:polyadenylation-dependent ncRNA catabolic process"/>
    <property type="evidence" value="ECO:0007669"/>
    <property type="project" value="TreeGrafter"/>
</dbReference>
<dbReference type="EMBL" id="CAAALY010013973">
    <property type="protein sequence ID" value="VEL12169.1"/>
    <property type="molecule type" value="Genomic_DNA"/>
</dbReference>
<keyword evidence="5" id="KW-0479">Metal-binding</keyword>
<proteinExistence type="inferred from homology"/>
<accession>A0A3S4ZUC1</accession>
<feature type="region of interest" description="Disordered" evidence="7">
    <location>
        <begin position="790"/>
        <end position="809"/>
    </location>
</feature>
<dbReference type="AlphaFoldDB" id="A0A3S4ZUC1"/>